<dbReference type="InterPro" id="IPR000795">
    <property type="entry name" value="T_Tr_GTP-bd_dom"/>
</dbReference>
<dbReference type="PANTHER" id="PTHR43721">
    <property type="entry name" value="ELONGATION FACTOR TU-RELATED"/>
    <property type="match status" value="1"/>
</dbReference>
<accession>A0A0N8SKC0</accession>
<proteinExistence type="predicted"/>
<dbReference type="InterPro" id="IPR050055">
    <property type="entry name" value="EF-Tu_GTPase"/>
</dbReference>
<dbReference type="PROSITE" id="PS51722">
    <property type="entry name" value="G_TR_2"/>
    <property type="match status" value="1"/>
</dbReference>
<dbReference type="GO" id="GO:0003924">
    <property type="term" value="F:GTPase activity"/>
    <property type="evidence" value="ECO:0007669"/>
    <property type="project" value="InterPro"/>
</dbReference>
<dbReference type="AlphaFoldDB" id="A0A0N8SKC0"/>
<dbReference type="Pfam" id="PF00009">
    <property type="entry name" value="GTP_EFTU"/>
    <property type="match status" value="1"/>
</dbReference>
<dbReference type="PANTHER" id="PTHR43721:SF22">
    <property type="entry name" value="ELONGATION FACTOR TU, MITOCHONDRIAL"/>
    <property type="match status" value="1"/>
</dbReference>
<gene>
    <name evidence="2" type="ORF">ALO52_01764</name>
</gene>
<evidence type="ECO:0000259" key="1">
    <source>
        <dbReference type="PROSITE" id="PS51722"/>
    </source>
</evidence>
<dbReference type="GO" id="GO:0005829">
    <property type="term" value="C:cytosol"/>
    <property type="evidence" value="ECO:0007669"/>
    <property type="project" value="TreeGrafter"/>
</dbReference>
<evidence type="ECO:0000313" key="2">
    <source>
        <dbReference type="EMBL" id="KPY34768.1"/>
    </source>
</evidence>
<dbReference type="Proteomes" id="UP000050562">
    <property type="component" value="Unassembled WGS sequence"/>
</dbReference>
<name>A0A0N8SKC0_9PSED</name>
<protein>
    <submittedName>
        <fullName evidence="2">Elongation factor Tu</fullName>
    </submittedName>
</protein>
<dbReference type="SUPFAM" id="SSF52540">
    <property type="entry name" value="P-loop containing nucleoside triphosphate hydrolases"/>
    <property type="match status" value="1"/>
</dbReference>
<feature type="domain" description="Tr-type G" evidence="1">
    <location>
        <begin position="6"/>
        <end position="203"/>
    </location>
</feature>
<evidence type="ECO:0000313" key="3">
    <source>
        <dbReference type="Proteomes" id="UP000050562"/>
    </source>
</evidence>
<sequence>MSGATKRTLNVCTLGDKGDGKTTLTAALSRVCSADFGSAKVEFNTVNNAPDEKCGGVTFKAARVKYDSKQCHITHIDCPRSSDYVKGFISGGIKVDAAILVYSAIGGMQAQTKDHILLCGQMGVPYIIVFLNKAEMIGEADDQELYELEIREKLSAAGFPGDDVLIIKGSAFMALEGKDDNQMGTTAVKKLLEALDSYTPTVAAADIPPPAAHTVRSHNLFIEQGRRRRCHSNPKLLQT</sequence>
<dbReference type="GO" id="GO:0003746">
    <property type="term" value="F:translation elongation factor activity"/>
    <property type="evidence" value="ECO:0007669"/>
    <property type="project" value="UniProtKB-KW"/>
</dbReference>
<dbReference type="PATRIC" id="fig|251707.3.peg.2398"/>
<dbReference type="PRINTS" id="PR00315">
    <property type="entry name" value="ELONGATNFCT"/>
</dbReference>
<dbReference type="Gene3D" id="3.40.50.300">
    <property type="entry name" value="P-loop containing nucleotide triphosphate hydrolases"/>
    <property type="match status" value="1"/>
</dbReference>
<organism evidence="2 3">
    <name type="scientific">Pseudomonas syringae pv. primulae</name>
    <dbReference type="NCBI Taxonomy" id="251707"/>
    <lineage>
        <taxon>Bacteria</taxon>
        <taxon>Pseudomonadati</taxon>
        <taxon>Pseudomonadota</taxon>
        <taxon>Gammaproteobacteria</taxon>
        <taxon>Pseudomonadales</taxon>
        <taxon>Pseudomonadaceae</taxon>
        <taxon>Pseudomonas</taxon>
    </lineage>
</organism>
<dbReference type="InterPro" id="IPR027417">
    <property type="entry name" value="P-loop_NTPase"/>
</dbReference>
<comment type="caution">
    <text evidence="2">The sequence shown here is derived from an EMBL/GenBank/DDBJ whole genome shotgun (WGS) entry which is preliminary data.</text>
</comment>
<dbReference type="GO" id="GO:0005525">
    <property type="term" value="F:GTP binding"/>
    <property type="evidence" value="ECO:0007669"/>
    <property type="project" value="InterPro"/>
</dbReference>
<reference evidence="2 3" key="1">
    <citation type="submission" date="2015-09" db="EMBL/GenBank/DDBJ databases">
        <title>Genome announcement of multiple Pseudomonas syringae strains.</title>
        <authorList>
            <person name="Thakur S."/>
            <person name="Wang P.W."/>
            <person name="Gong Y."/>
            <person name="Weir B.S."/>
            <person name="Guttman D.S."/>
        </authorList>
    </citation>
    <scope>NUCLEOTIDE SEQUENCE [LARGE SCALE GENOMIC DNA]</scope>
    <source>
        <strain evidence="2 3">ICMP3956</strain>
    </source>
</reference>
<keyword evidence="2" id="KW-0648">Protein biosynthesis</keyword>
<dbReference type="EMBL" id="LJRC01000179">
    <property type="protein sequence ID" value="KPY34768.1"/>
    <property type="molecule type" value="Genomic_DNA"/>
</dbReference>
<keyword evidence="2" id="KW-0251">Elongation factor</keyword>